<dbReference type="Proteomes" id="UP001359886">
    <property type="component" value="Unassembled WGS sequence"/>
</dbReference>
<evidence type="ECO:0000313" key="2">
    <source>
        <dbReference type="EMBL" id="MEJ8567768.1"/>
    </source>
</evidence>
<sequence length="410" mass="42745">MAQTRAGLSFVVALATALYGATVPAGNSDPAPTRYPIAFTTSVTGTADLSTWSDAGGQTGTAAADAICQARATAAGLANPQNFVAWLSTSTDDAYCRARQATGKKAVCESDPNNPDAGPWQRTDGVLAAGVLDDMVSDHVYVPLIVDEFANDIAGFPAAWIATQPPGVLQGTTCDDWSDAAGGSARLVSVFNTTWTTTGSGDCALERHLICLESGRSAPPPELPPPADKRIAFITSSPGNGELGSWPQVDGGAAGMAAGDSICNTFAQDASLPHAGSYKAWLSDGTTDARDRFVNDGPIHRVDGFRVAYSMADLTKGTIETTIHQSQAGDYLRNRAVWTGTMADGTAADDHCAGWTTTEAQGRRGTSYSTTQNWTQGPISVCASTNGYLYCIADVPVDNFFDDGLETGNF</sequence>
<organism evidence="2 3">
    <name type="scientific">Elongatibacter sediminis</name>
    <dbReference type="NCBI Taxonomy" id="3119006"/>
    <lineage>
        <taxon>Bacteria</taxon>
        <taxon>Pseudomonadati</taxon>
        <taxon>Pseudomonadota</taxon>
        <taxon>Gammaproteobacteria</taxon>
        <taxon>Chromatiales</taxon>
        <taxon>Wenzhouxiangellaceae</taxon>
        <taxon>Elongatibacter</taxon>
    </lineage>
</organism>
<dbReference type="InterPro" id="IPR016186">
    <property type="entry name" value="C-type_lectin-like/link_sf"/>
</dbReference>
<gene>
    <name evidence="2" type="ORF">V3330_09040</name>
</gene>
<dbReference type="AlphaFoldDB" id="A0AAW9RI60"/>
<evidence type="ECO:0000313" key="3">
    <source>
        <dbReference type="Proteomes" id="UP001359886"/>
    </source>
</evidence>
<name>A0AAW9RI60_9GAMM</name>
<keyword evidence="1" id="KW-0732">Signal</keyword>
<evidence type="ECO:0008006" key="4">
    <source>
        <dbReference type="Google" id="ProtNLM"/>
    </source>
</evidence>
<dbReference type="RefSeq" id="WP_354695092.1">
    <property type="nucleotide sequence ID" value="NZ_JAZHOG010000005.1"/>
</dbReference>
<proteinExistence type="predicted"/>
<keyword evidence="3" id="KW-1185">Reference proteome</keyword>
<protein>
    <recommendedName>
        <fullName evidence="4">DUF1554 domain-containing protein</fullName>
    </recommendedName>
</protein>
<dbReference type="SUPFAM" id="SSF56436">
    <property type="entry name" value="C-type lectin-like"/>
    <property type="match status" value="2"/>
</dbReference>
<dbReference type="Gene3D" id="3.10.100.10">
    <property type="entry name" value="Mannose-Binding Protein A, subunit A"/>
    <property type="match status" value="2"/>
</dbReference>
<dbReference type="InterPro" id="IPR016187">
    <property type="entry name" value="CTDL_fold"/>
</dbReference>
<reference evidence="2 3" key="1">
    <citation type="submission" date="2024-02" db="EMBL/GenBank/DDBJ databases">
        <title>A novel Wenzhouxiangellaceae bacterium, isolated from coastal sediments.</title>
        <authorList>
            <person name="Du Z.-J."/>
            <person name="Ye Y.-Q."/>
            <person name="Zhang X.-Y."/>
        </authorList>
    </citation>
    <scope>NUCLEOTIDE SEQUENCE [LARGE SCALE GENOMIC DNA]</scope>
    <source>
        <strain evidence="2 3">CH-27</strain>
    </source>
</reference>
<evidence type="ECO:0000256" key="1">
    <source>
        <dbReference type="SAM" id="SignalP"/>
    </source>
</evidence>
<feature type="chain" id="PRO_5043342557" description="DUF1554 domain-containing protein" evidence="1">
    <location>
        <begin position="26"/>
        <end position="410"/>
    </location>
</feature>
<feature type="signal peptide" evidence="1">
    <location>
        <begin position="1"/>
        <end position="25"/>
    </location>
</feature>
<accession>A0AAW9RI60</accession>
<comment type="caution">
    <text evidence="2">The sequence shown here is derived from an EMBL/GenBank/DDBJ whole genome shotgun (WGS) entry which is preliminary data.</text>
</comment>
<dbReference type="EMBL" id="JAZHOG010000005">
    <property type="protein sequence ID" value="MEJ8567768.1"/>
    <property type="molecule type" value="Genomic_DNA"/>
</dbReference>